<dbReference type="AlphaFoldDB" id="A0A6B9F901"/>
<sequence>MIPTDTGDELAGVADLFGAVTRAELECALGELAFKRGETVDDDAATDAVDAAVENYYLVALEREGDEPPLLAPGPAAFPALPEGAEDLPHILDIPDREPDRESLVEAAERRLRADAAGAVDDGDAERIERLLDVSYDLETWGGVDVGDVRARLDDAAANHN</sequence>
<gene>
    <name evidence="1" type="ORF">EI982_07780</name>
</gene>
<dbReference type="KEGG" id="hra:EI982_07780"/>
<keyword evidence="2" id="KW-1185">Reference proteome</keyword>
<organism evidence="1 2">
    <name type="scientific">Haloplanus rallus</name>
    <dbReference type="NCBI Taxonomy" id="1816183"/>
    <lineage>
        <taxon>Archaea</taxon>
        <taxon>Methanobacteriati</taxon>
        <taxon>Methanobacteriota</taxon>
        <taxon>Stenosarchaea group</taxon>
        <taxon>Halobacteria</taxon>
        <taxon>Halobacteriales</taxon>
        <taxon>Haloferacaceae</taxon>
        <taxon>Haloplanus</taxon>
    </lineage>
</organism>
<proteinExistence type="predicted"/>
<dbReference type="InterPro" id="IPR055533">
    <property type="entry name" value="DUF7109"/>
</dbReference>
<evidence type="ECO:0000313" key="1">
    <source>
        <dbReference type="EMBL" id="QGX94701.1"/>
    </source>
</evidence>
<reference evidence="1 2" key="1">
    <citation type="submission" date="2018-12" db="EMBL/GenBank/DDBJ databases">
        <title>Complete genome sequence of Haloplanus rallus MBLA0036.</title>
        <authorList>
            <person name="Nam Y.-d."/>
            <person name="Kang J."/>
            <person name="Chung W.-H."/>
            <person name="Park Y.S."/>
        </authorList>
    </citation>
    <scope>NUCLEOTIDE SEQUENCE [LARGE SCALE GENOMIC DNA]</scope>
    <source>
        <strain evidence="1 2">MBLA0036</strain>
    </source>
</reference>
<dbReference type="EMBL" id="CP034345">
    <property type="protein sequence ID" value="QGX94701.1"/>
    <property type="molecule type" value="Genomic_DNA"/>
</dbReference>
<protein>
    <submittedName>
        <fullName evidence="1">Uncharacterized protein</fullName>
    </submittedName>
</protein>
<accession>A0A6B9F901</accession>
<dbReference type="Proteomes" id="UP000428325">
    <property type="component" value="Chromosome"/>
</dbReference>
<name>A0A6B9F901_9EURY</name>
<evidence type="ECO:0000313" key="2">
    <source>
        <dbReference type="Proteomes" id="UP000428325"/>
    </source>
</evidence>
<dbReference type="Pfam" id="PF23421">
    <property type="entry name" value="DUF7109"/>
    <property type="match status" value="1"/>
</dbReference>